<gene>
    <name evidence="2" type="ORF">INT47_008937</name>
</gene>
<organism evidence="2 3">
    <name type="scientific">Mucor saturninus</name>
    <dbReference type="NCBI Taxonomy" id="64648"/>
    <lineage>
        <taxon>Eukaryota</taxon>
        <taxon>Fungi</taxon>
        <taxon>Fungi incertae sedis</taxon>
        <taxon>Mucoromycota</taxon>
        <taxon>Mucoromycotina</taxon>
        <taxon>Mucoromycetes</taxon>
        <taxon>Mucorales</taxon>
        <taxon>Mucorineae</taxon>
        <taxon>Mucoraceae</taxon>
        <taxon>Mucor</taxon>
    </lineage>
</organism>
<keyword evidence="3" id="KW-1185">Reference proteome</keyword>
<evidence type="ECO:0000313" key="2">
    <source>
        <dbReference type="EMBL" id="KAG2202905.1"/>
    </source>
</evidence>
<dbReference type="GO" id="GO:0032797">
    <property type="term" value="C:SMN complex"/>
    <property type="evidence" value="ECO:0007669"/>
    <property type="project" value="TreeGrafter"/>
</dbReference>
<proteinExistence type="predicted"/>
<name>A0A8H7R3I6_9FUNG</name>
<comment type="caution">
    <text evidence="2">The sequence shown here is derived from an EMBL/GenBank/DDBJ whole genome shotgun (WGS) entry which is preliminary data.</text>
</comment>
<evidence type="ECO:0000259" key="1">
    <source>
        <dbReference type="PROSITE" id="PS52001"/>
    </source>
</evidence>
<protein>
    <recommendedName>
        <fullName evidence="1">AD domain-containing protein</fullName>
    </recommendedName>
</protein>
<evidence type="ECO:0000313" key="3">
    <source>
        <dbReference type="Proteomes" id="UP000603453"/>
    </source>
</evidence>
<accession>A0A8H7R3I6</accession>
<dbReference type="GO" id="GO:0000245">
    <property type="term" value="P:spliceosomal complex assembly"/>
    <property type="evidence" value="ECO:0007669"/>
    <property type="project" value="InterPro"/>
</dbReference>
<dbReference type="PANTHER" id="PTHR14710:SF2">
    <property type="entry name" value="GEM-ASSOCIATED PROTEIN 6"/>
    <property type="match status" value="1"/>
</dbReference>
<feature type="domain" description="AD" evidence="1">
    <location>
        <begin position="69"/>
        <end position="155"/>
    </location>
</feature>
<dbReference type="GO" id="GO:0005634">
    <property type="term" value="C:nucleus"/>
    <property type="evidence" value="ECO:0007669"/>
    <property type="project" value="InterPro"/>
</dbReference>
<dbReference type="GO" id="GO:0000387">
    <property type="term" value="P:spliceosomal snRNP assembly"/>
    <property type="evidence" value="ECO:0007669"/>
    <property type="project" value="TreeGrafter"/>
</dbReference>
<dbReference type="Gene3D" id="2.30.30.100">
    <property type="match status" value="1"/>
</dbReference>
<reference evidence="2" key="1">
    <citation type="submission" date="2020-12" db="EMBL/GenBank/DDBJ databases">
        <title>Metabolic potential, ecology and presence of endohyphal bacteria is reflected in genomic diversity of Mucoromycotina.</title>
        <authorList>
            <person name="Muszewska A."/>
            <person name="Okrasinska A."/>
            <person name="Steczkiewicz K."/>
            <person name="Drgas O."/>
            <person name="Orlowska M."/>
            <person name="Perlinska-Lenart U."/>
            <person name="Aleksandrzak-Piekarczyk T."/>
            <person name="Szatraj K."/>
            <person name="Zielenkiewicz U."/>
            <person name="Pilsyk S."/>
            <person name="Malc E."/>
            <person name="Mieczkowski P."/>
            <person name="Kruszewska J.S."/>
            <person name="Biernat P."/>
            <person name="Pawlowska J."/>
        </authorList>
    </citation>
    <scope>NUCLEOTIDE SEQUENCE</scope>
    <source>
        <strain evidence="2">WA0000017839</strain>
    </source>
</reference>
<dbReference type="OrthoDB" id="77463at2759"/>
<dbReference type="InterPro" id="IPR047574">
    <property type="entry name" value="AD"/>
</dbReference>
<dbReference type="PROSITE" id="PS52001">
    <property type="entry name" value="AD"/>
    <property type="match status" value="1"/>
</dbReference>
<sequence length="155" mass="18053">MYSFTPEQIVSFVGHGTTITIKSNKVPVKGYLYTIDPNTKNIVLYDLDQQRVIIVMNHDIEKVSIDDKDKIDVKLMDSFFKYQADNEFTQEWIDHQRERVIGLFEKNRIPIHYDEPVIHVLGSARVESPYVATSVVCDNALIRKRVRDLLLQLSR</sequence>
<dbReference type="InterPro" id="IPR009422">
    <property type="entry name" value="Gemin6"/>
</dbReference>
<dbReference type="EMBL" id="JAEPRD010000056">
    <property type="protein sequence ID" value="KAG2202905.1"/>
    <property type="molecule type" value="Genomic_DNA"/>
</dbReference>
<dbReference type="PANTHER" id="PTHR14710">
    <property type="entry name" value="GEM-ASSOCIATED PROTEIN 6"/>
    <property type="match status" value="1"/>
</dbReference>
<dbReference type="Proteomes" id="UP000603453">
    <property type="component" value="Unassembled WGS sequence"/>
</dbReference>
<dbReference type="AlphaFoldDB" id="A0A8H7R3I6"/>